<dbReference type="Proteomes" id="UP000761423">
    <property type="component" value="Unassembled WGS sequence"/>
</dbReference>
<evidence type="ECO:0000313" key="2">
    <source>
        <dbReference type="Proteomes" id="UP000761423"/>
    </source>
</evidence>
<dbReference type="RefSeq" id="WP_166237227.1">
    <property type="nucleotide sequence ID" value="NZ_JAAJBV010000008.1"/>
</dbReference>
<gene>
    <name evidence="1" type="ORF">G4L40_10860</name>
</gene>
<sequence>MTKKIYSFLLFILLLSCANEKKCSDFKTGNFIYVNPNFSDWKVTRNDSIQTETNIANGLEVSGKITWKSDCEFEVAYVKTNHPKLQKMIGKKVEIKIIGISNDTITYEAKDENLKMESKMVKVK</sequence>
<evidence type="ECO:0008006" key="3">
    <source>
        <dbReference type="Google" id="ProtNLM"/>
    </source>
</evidence>
<accession>A0ABX0IDB8</accession>
<proteinExistence type="predicted"/>
<dbReference type="PROSITE" id="PS51257">
    <property type="entry name" value="PROKAR_LIPOPROTEIN"/>
    <property type="match status" value="1"/>
</dbReference>
<evidence type="ECO:0000313" key="1">
    <source>
        <dbReference type="EMBL" id="NHM05205.1"/>
    </source>
</evidence>
<comment type="caution">
    <text evidence="1">The sequence shown here is derived from an EMBL/GenBank/DDBJ whole genome shotgun (WGS) entry which is preliminary data.</text>
</comment>
<reference evidence="1 2" key="1">
    <citation type="submission" date="2020-02" db="EMBL/GenBank/DDBJ databases">
        <authorList>
            <person name="Chen W.-M."/>
        </authorList>
    </citation>
    <scope>NUCLEOTIDE SEQUENCE [LARGE SCALE GENOMIC DNA]</scope>
    <source>
        <strain evidence="1 2">TWA-26</strain>
    </source>
</reference>
<protein>
    <recommendedName>
        <fullName evidence="3">Lipoprotein</fullName>
    </recommendedName>
</protein>
<keyword evidence="2" id="KW-1185">Reference proteome</keyword>
<dbReference type="EMBL" id="JAAJBV010000008">
    <property type="protein sequence ID" value="NHM05205.1"/>
    <property type="molecule type" value="Genomic_DNA"/>
</dbReference>
<name>A0ABX0IDB8_9FLAO</name>
<organism evidence="1 2">
    <name type="scientific">Flavobacterium celericrescens</name>
    <dbReference type="NCBI Taxonomy" id="2709780"/>
    <lineage>
        <taxon>Bacteria</taxon>
        <taxon>Pseudomonadati</taxon>
        <taxon>Bacteroidota</taxon>
        <taxon>Flavobacteriia</taxon>
        <taxon>Flavobacteriales</taxon>
        <taxon>Flavobacteriaceae</taxon>
        <taxon>Flavobacterium</taxon>
    </lineage>
</organism>